<evidence type="ECO:0000313" key="2">
    <source>
        <dbReference type="Proteomes" id="UP000095552"/>
    </source>
</evidence>
<gene>
    <name evidence="1" type="ORF">BFP71_01460</name>
</gene>
<dbReference type="OrthoDB" id="828261at2"/>
<dbReference type="PROSITE" id="PS51257">
    <property type="entry name" value="PROKAR_LIPOPROTEIN"/>
    <property type="match status" value="1"/>
</dbReference>
<dbReference type="EMBL" id="MDGQ01000003">
    <property type="protein sequence ID" value="OEK06371.1"/>
    <property type="molecule type" value="Genomic_DNA"/>
</dbReference>
<protein>
    <recommendedName>
        <fullName evidence="3">DUF4221 domain-containing protein</fullName>
    </recommendedName>
</protein>
<sequence>MSKTRFNFYIFLTCLLVCSCGKNDRQEIVKASSQEGELVFKVDTVKVDIGDQISYTYFRFDTYEEEGRFYFVKYQGSQHALLFYDLEKRRLSKTIALEKAGPNGIGTLQNFHVHNLDSIFVFDAGNMKVLSEDAEVFFSMNLFSQLPQGVLIDFASPESKPFYSSKLNRVILENSLRRNATAEEKNQPFLAAINLESKSFELIGPQHAPFMKNAKVGYGSYQGISFTNHENLIFYNYPVSSKVYSYDLLTKENKAFNGNVSSIPNQASEFKNAASQAFINAYRFETAIFYNIIYDPYKELFYRLHRTGKPYDPAVRNTIQNTRFYVSVFGREMNFIKEIEVAQNTYSQYTAFVGPEGLFLNASFKEFPLLEEDKMIFHVYDFSFQ</sequence>
<name>A0A1E5T4T4_9BACT</name>
<organism evidence="1 2">
    <name type="scientific">Roseivirga misakiensis</name>
    <dbReference type="NCBI Taxonomy" id="1563681"/>
    <lineage>
        <taxon>Bacteria</taxon>
        <taxon>Pseudomonadati</taxon>
        <taxon>Bacteroidota</taxon>
        <taxon>Cytophagia</taxon>
        <taxon>Cytophagales</taxon>
        <taxon>Roseivirgaceae</taxon>
        <taxon>Roseivirga</taxon>
    </lineage>
</organism>
<dbReference type="AlphaFoldDB" id="A0A1E5T4T4"/>
<comment type="caution">
    <text evidence="1">The sequence shown here is derived from an EMBL/GenBank/DDBJ whole genome shotgun (WGS) entry which is preliminary data.</text>
</comment>
<accession>A0A1E5T4T4</accession>
<dbReference type="Pfam" id="PF13970">
    <property type="entry name" value="DUF4221"/>
    <property type="match status" value="1"/>
</dbReference>
<evidence type="ECO:0008006" key="3">
    <source>
        <dbReference type="Google" id="ProtNLM"/>
    </source>
</evidence>
<evidence type="ECO:0000313" key="1">
    <source>
        <dbReference type="EMBL" id="OEK06371.1"/>
    </source>
</evidence>
<dbReference type="STRING" id="1563681.BFP71_01460"/>
<proteinExistence type="predicted"/>
<dbReference type="Proteomes" id="UP000095552">
    <property type="component" value="Unassembled WGS sequence"/>
</dbReference>
<dbReference type="InterPro" id="IPR025316">
    <property type="entry name" value="DUF4221"/>
</dbReference>
<reference evidence="1 2" key="1">
    <citation type="submission" date="2016-08" db="EMBL/GenBank/DDBJ databases">
        <title>Draft genome of Fabibacter sp. strain SK-8.</title>
        <authorList>
            <person name="Wong S.-K."/>
            <person name="Hamasaki K."/>
            <person name="Yoshizawa S."/>
        </authorList>
    </citation>
    <scope>NUCLEOTIDE SEQUENCE [LARGE SCALE GENOMIC DNA]</scope>
    <source>
        <strain evidence="1 2">SK-8</strain>
    </source>
</reference>
<keyword evidence="2" id="KW-1185">Reference proteome</keyword>
<dbReference type="RefSeq" id="WP_069833682.1">
    <property type="nucleotide sequence ID" value="NZ_MDGQ01000003.1"/>
</dbReference>